<feature type="domain" description="Tyr recombinase" evidence="6">
    <location>
        <begin position="170"/>
        <end position="361"/>
    </location>
</feature>
<reference evidence="8 9" key="1">
    <citation type="submission" date="2021-08" db="EMBL/GenBank/DDBJ databases">
        <title>Collinsella faecalis sp. nov. isolated from swine faeces.</title>
        <authorList>
            <person name="Oh B.S."/>
            <person name="Lee J.H."/>
        </authorList>
    </citation>
    <scope>NUCLEOTIDE SEQUENCE [LARGE SCALE GENOMIC DNA]</scope>
    <source>
        <strain evidence="8 9">AGMB00827</strain>
    </source>
</reference>
<dbReference type="RefSeq" id="WP_222200116.1">
    <property type="nucleotide sequence ID" value="NZ_JAIMFO010000011.1"/>
</dbReference>
<keyword evidence="4" id="KW-0233">DNA recombination</keyword>
<dbReference type="PANTHER" id="PTHR30629:SF2">
    <property type="entry name" value="PROPHAGE INTEGRASE INTS-RELATED"/>
    <property type="match status" value="1"/>
</dbReference>
<dbReference type="InterPro" id="IPR002104">
    <property type="entry name" value="Integrase_catalytic"/>
</dbReference>
<evidence type="ECO:0000256" key="4">
    <source>
        <dbReference type="ARBA" id="ARBA00023172"/>
    </source>
</evidence>
<evidence type="ECO:0000259" key="7">
    <source>
        <dbReference type="PROSITE" id="PS51900"/>
    </source>
</evidence>
<sequence length="375" mass="42748">MAQRSAYGCIEKAGTNRWRVRWWGDMHDGKGYRRCSKTIHGSRKDARLYLSQMQTAHHEDAPGVTIGDVFERWYWPRAEKTLSKNSLINYKSAWNRVRGKWENRLVTDVHPIEIQEWLLTLTASQTKRAFNILRPVMEYAVRYELIPANPFKVKYDTNRPSDKKKGVIERDKGIYTLDECAALVKAAKDSSLRIAIILAAFGSCRVGESLAPTGADVQAITASNGMLCAAVAINAQVDRLGVLDYTLKNEQSERTVIIPEPFSKIVINTAKRAGTGLITHNGLGEPVTDYYRRSEWKRICKSAGLPCYLLRNLRNSWRTYMRWTLGADLEHVEHLMGHAGNSISDKHYVRPTTEQLVETVSMAFEKWENLGNWDK</sequence>
<dbReference type="PANTHER" id="PTHR30629">
    <property type="entry name" value="PROPHAGE INTEGRASE"/>
    <property type="match status" value="1"/>
</dbReference>
<protein>
    <recommendedName>
        <fullName evidence="10">Tyr recombinase domain-containing protein</fullName>
    </recommendedName>
</protein>
<keyword evidence="3 5" id="KW-0238">DNA-binding</keyword>
<comment type="caution">
    <text evidence="8">The sequence shown here is derived from an EMBL/GenBank/DDBJ whole genome shotgun (WGS) entry which is preliminary data.</text>
</comment>
<evidence type="ECO:0008006" key="10">
    <source>
        <dbReference type="Google" id="ProtNLM"/>
    </source>
</evidence>
<dbReference type="PROSITE" id="PS51898">
    <property type="entry name" value="TYR_RECOMBINASE"/>
    <property type="match status" value="1"/>
</dbReference>
<dbReference type="InterPro" id="IPR010998">
    <property type="entry name" value="Integrase_recombinase_N"/>
</dbReference>
<dbReference type="Proteomes" id="UP000700908">
    <property type="component" value="Unassembled WGS sequence"/>
</dbReference>
<dbReference type="SUPFAM" id="SSF56349">
    <property type="entry name" value="DNA breaking-rejoining enzymes"/>
    <property type="match status" value="1"/>
</dbReference>
<dbReference type="Gene3D" id="1.10.150.130">
    <property type="match status" value="1"/>
</dbReference>
<accession>A0ABS7MPU4</accession>
<proteinExistence type="inferred from homology"/>
<evidence type="ECO:0000259" key="6">
    <source>
        <dbReference type="PROSITE" id="PS51898"/>
    </source>
</evidence>
<dbReference type="InterPro" id="IPR013762">
    <property type="entry name" value="Integrase-like_cat_sf"/>
</dbReference>
<gene>
    <name evidence="8" type="ORF">K6V98_08560</name>
</gene>
<comment type="similarity">
    <text evidence="1">Belongs to the 'phage' integrase family.</text>
</comment>
<dbReference type="InterPro" id="IPR044068">
    <property type="entry name" value="CB"/>
</dbReference>
<dbReference type="InterPro" id="IPR011010">
    <property type="entry name" value="DNA_brk_join_enz"/>
</dbReference>
<evidence type="ECO:0000256" key="2">
    <source>
        <dbReference type="ARBA" id="ARBA00022908"/>
    </source>
</evidence>
<evidence type="ECO:0000256" key="1">
    <source>
        <dbReference type="ARBA" id="ARBA00008857"/>
    </source>
</evidence>
<organism evidence="8 9">
    <name type="scientific">Collinsella ureilytica</name>
    <dbReference type="NCBI Taxonomy" id="2869515"/>
    <lineage>
        <taxon>Bacteria</taxon>
        <taxon>Bacillati</taxon>
        <taxon>Actinomycetota</taxon>
        <taxon>Coriobacteriia</taxon>
        <taxon>Coriobacteriales</taxon>
        <taxon>Coriobacteriaceae</taxon>
        <taxon>Collinsella</taxon>
    </lineage>
</organism>
<dbReference type="InterPro" id="IPR050808">
    <property type="entry name" value="Phage_Integrase"/>
</dbReference>
<evidence type="ECO:0000256" key="5">
    <source>
        <dbReference type="PROSITE-ProRule" id="PRU01248"/>
    </source>
</evidence>
<evidence type="ECO:0000313" key="9">
    <source>
        <dbReference type="Proteomes" id="UP000700908"/>
    </source>
</evidence>
<evidence type="ECO:0000313" key="8">
    <source>
        <dbReference type="EMBL" id="MBY4798395.1"/>
    </source>
</evidence>
<name>A0ABS7MPU4_9ACTN</name>
<dbReference type="EMBL" id="JAIMFO010000011">
    <property type="protein sequence ID" value="MBY4798395.1"/>
    <property type="molecule type" value="Genomic_DNA"/>
</dbReference>
<keyword evidence="2" id="KW-0229">DNA integration</keyword>
<dbReference type="PROSITE" id="PS51900">
    <property type="entry name" value="CB"/>
    <property type="match status" value="1"/>
</dbReference>
<keyword evidence="9" id="KW-1185">Reference proteome</keyword>
<evidence type="ECO:0000256" key="3">
    <source>
        <dbReference type="ARBA" id="ARBA00023125"/>
    </source>
</evidence>
<feature type="domain" description="Core-binding (CB)" evidence="7">
    <location>
        <begin position="64"/>
        <end position="141"/>
    </location>
</feature>
<dbReference type="Gene3D" id="1.10.443.10">
    <property type="entry name" value="Intergrase catalytic core"/>
    <property type="match status" value="1"/>
</dbReference>